<protein>
    <submittedName>
        <fullName evidence="19">Cysteine-rich receptor-like protein kinase 10</fullName>
    </submittedName>
</protein>
<evidence type="ECO:0000256" key="4">
    <source>
        <dbReference type="ARBA" id="ARBA00022692"/>
    </source>
</evidence>
<dbReference type="FunFam" id="1.10.510.10:FF:000129">
    <property type="entry name" value="cysteine-rich receptor-like protein kinase 10"/>
    <property type="match status" value="1"/>
</dbReference>
<keyword evidence="6" id="KW-0677">Repeat</keyword>
<dbReference type="InterPro" id="IPR000719">
    <property type="entry name" value="Prot_kinase_dom"/>
</dbReference>
<feature type="transmembrane region" description="Helical" evidence="16">
    <location>
        <begin position="209"/>
        <end position="229"/>
    </location>
</feature>
<evidence type="ECO:0000313" key="19">
    <source>
        <dbReference type="EMBL" id="KAA3478828.1"/>
    </source>
</evidence>
<dbReference type="FunFam" id="3.30.200.20:FF:000727">
    <property type="entry name" value="Cysteine-rich RLK (RECEPTOR-like protein kinase) 23"/>
    <property type="match status" value="1"/>
</dbReference>
<feature type="domain" description="Gnk2-homologous" evidence="18">
    <location>
        <begin position="1"/>
        <end position="99"/>
    </location>
</feature>
<evidence type="ECO:0000313" key="20">
    <source>
        <dbReference type="Proteomes" id="UP000325315"/>
    </source>
</evidence>
<dbReference type="OrthoDB" id="688481at2759"/>
<evidence type="ECO:0000256" key="10">
    <source>
        <dbReference type="ARBA" id="ARBA00022989"/>
    </source>
</evidence>
<evidence type="ECO:0000256" key="1">
    <source>
        <dbReference type="ARBA" id="ARBA00004167"/>
    </source>
</evidence>
<keyword evidence="8 19" id="KW-0418">Kinase</keyword>
<evidence type="ECO:0000256" key="11">
    <source>
        <dbReference type="ARBA" id="ARBA00023136"/>
    </source>
</evidence>
<dbReference type="Gene3D" id="3.30.430.20">
    <property type="entry name" value="Gnk2 domain, C-X8-C-X2-C motif"/>
    <property type="match status" value="4"/>
</dbReference>
<feature type="domain" description="Protein kinase" evidence="17">
    <location>
        <begin position="301"/>
        <end position="577"/>
    </location>
</feature>
<evidence type="ECO:0000256" key="12">
    <source>
        <dbReference type="ARBA" id="ARBA00023170"/>
    </source>
</evidence>
<dbReference type="InterPro" id="IPR038408">
    <property type="entry name" value="GNK2_sf"/>
</dbReference>
<evidence type="ECO:0000256" key="14">
    <source>
        <dbReference type="PROSITE-ProRule" id="PRU10141"/>
    </source>
</evidence>
<gene>
    <name evidence="19" type="ORF">EPI10_019405</name>
</gene>
<dbReference type="AlphaFoldDB" id="A0A5B6WCF1"/>
<evidence type="ECO:0000256" key="6">
    <source>
        <dbReference type="ARBA" id="ARBA00022737"/>
    </source>
</evidence>
<keyword evidence="5" id="KW-0732">Signal</keyword>
<feature type="domain" description="Gnk2-homologous" evidence="18">
    <location>
        <begin position="746"/>
        <end position="854"/>
    </location>
</feature>
<dbReference type="EMBL" id="SMMG02000003">
    <property type="protein sequence ID" value="KAA3478828.1"/>
    <property type="molecule type" value="Genomic_DNA"/>
</dbReference>
<reference evidence="20" key="1">
    <citation type="journal article" date="2019" name="Plant Biotechnol. J.">
        <title>Genome sequencing of the Australian wild diploid species Gossypium australe highlights disease resistance and delayed gland morphogenesis.</title>
        <authorList>
            <person name="Cai Y."/>
            <person name="Cai X."/>
            <person name="Wang Q."/>
            <person name="Wang P."/>
            <person name="Zhang Y."/>
            <person name="Cai C."/>
            <person name="Xu Y."/>
            <person name="Wang K."/>
            <person name="Zhou Z."/>
            <person name="Wang C."/>
            <person name="Geng S."/>
            <person name="Li B."/>
            <person name="Dong Q."/>
            <person name="Hou Y."/>
            <person name="Wang H."/>
            <person name="Ai P."/>
            <person name="Liu Z."/>
            <person name="Yi F."/>
            <person name="Sun M."/>
            <person name="An G."/>
            <person name="Cheng J."/>
            <person name="Zhang Y."/>
            <person name="Shi Q."/>
            <person name="Xie Y."/>
            <person name="Shi X."/>
            <person name="Chang Y."/>
            <person name="Huang F."/>
            <person name="Chen Y."/>
            <person name="Hong S."/>
            <person name="Mi L."/>
            <person name="Sun Q."/>
            <person name="Zhang L."/>
            <person name="Zhou B."/>
            <person name="Peng R."/>
            <person name="Zhang X."/>
            <person name="Liu F."/>
        </authorList>
    </citation>
    <scope>NUCLEOTIDE SEQUENCE [LARGE SCALE GENOMIC DNA]</scope>
    <source>
        <strain evidence="20">cv. PA1801</strain>
    </source>
</reference>
<comment type="subcellular location">
    <subcellularLocation>
        <location evidence="1">Membrane</location>
        <topology evidence="1">Single-pass membrane protein</topology>
    </subcellularLocation>
</comment>
<feature type="domain" description="Gnk2-homologous" evidence="18">
    <location>
        <begin position="642"/>
        <end position="741"/>
    </location>
</feature>
<keyword evidence="3" id="KW-0808">Transferase</keyword>
<accession>A0A5B6WCF1</accession>
<feature type="transmembrane region" description="Helical" evidence="16">
    <location>
        <begin position="886"/>
        <end position="908"/>
    </location>
</feature>
<comment type="caution">
    <text evidence="19">The sequence shown here is derived from an EMBL/GenBank/DDBJ whole genome shotgun (WGS) entry which is preliminary data.</text>
</comment>
<keyword evidence="11 16" id="KW-0472">Membrane</keyword>
<organism evidence="19 20">
    <name type="scientific">Gossypium australe</name>
    <dbReference type="NCBI Taxonomy" id="47621"/>
    <lineage>
        <taxon>Eukaryota</taxon>
        <taxon>Viridiplantae</taxon>
        <taxon>Streptophyta</taxon>
        <taxon>Embryophyta</taxon>
        <taxon>Tracheophyta</taxon>
        <taxon>Spermatophyta</taxon>
        <taxon>Magnoliopsida</taxon>
        <taxon>eudicotyledons</taxon>
        <taxon>Gunneridae</taxon>
        <taxon>Pentapetalae</taxon>
        <taxon>rosids</taxon>
        <taxon>malvids</taxon>
        <taxon>Malvales</taxon>
        <taxon>Malvaceae</taxon>
        <taxon>Malvoideae</taxon>
        <taxon>Gossypium</taxon>
    </lineage>
</organism>
<dbReference type="Pfam" id="PF01657">
    <property type="entry name" value="Stress-antifung"/>
    <property type="match status" value="3"/>
</dbReference>
<evidence type="ECO:0000256" key="3">
    <source>
        <dbReference type="ARBA" id="ARBA00022679"/>
    </source>
</evidence>
<dbReference type="Pfam" id="PF07714">
    <property type="entry name" value="PK_Tyr_Ser-Thr"/>
    <property type="match status" value="1"/>
</dbReference>
<dbReference type="PROSITE" id="PS51473">
    <property type="entry name" value="GNK2"/>
    <property type="match status" value="3"/>
</dbReference>
<dbReference type="PROSITE" id="PS00108">
    <property type="entry name" value="PROTEIN_KINASE_ST"/>
    <property type="match status" value="1"/>
</dbReference>
<evidence type="ECO:0000256" key="2">
    <source>
        <dbReference type="ARBA" id="ARBA00022527"/>
    </source>
</evidence>
<dbReference type="GO" id="GO:0005524">
    <property type="term" value="F:ATP binding"/>
    <property type="evidence" value="ECO:0007669"/>
    <property type="project" value="UniProtKB-UniRule"/>
</dbReference>
<feature type="transmembrane region" description="Helical" evidence="16">
    <location>
        <begin position="241"/>
        <end position="263"/>
    </location>
</feature>
<dbReference type="InterPro" id="IPR017441">
    <property type="entry name" value="Protein_kinase_ATP_BS"/>
</dbReference>
<keyword evidence="10 16" id="KW-1133">Transmembrane helix</keyword>
<dbReference type="InterPro" id="IPR002902">
    <property type="entry name" value="GNK2"/>
</dbReference>
<keyword evidence="7 14" id="KW-0547">Nucleotide-binding</keyword>
<sequence>MQSCTVFITLRLTYQANRDTLLTSLLSNGSRGNGFYNTTAGRNPDTVYGLFLCRGDLSTSVCQACVTFASTDISQRCPVEIAAVVWYDECLLRYSDENIFSAVAEEPAVILFNFQNNSDQVRFDSQVQGQLKPQTRHQVLKNSRLERQMPCTPDLPTSDCDRCLRYVTGNLPRGRQGGRVLSPSCNVRYEVYLFYNLNQTAVVSPPPPLVPGLSLLFIHNFGILTVYIMASEGNGRRSWSIIIAIVAPIAAFILLFILACWLLKRGTRKYNAIHGENGYDITTIESLKYDFTTIEAAIDKFSDANKLGKGGFGEVYKGILPNKQEIAVKRLSRGSGQGTEEFENEVILIAKLQHRNLVSVLGFCLERDEKILVYEYVPNKSLDYFIFDRVKEGQLDWSRRYKIIGRIARGILYLHEDSQLRIIHRDLKASNILLDGDMTPQISDFGMARIFGIDQTQGTTRKIVGTYGYMSPEYAMHGQFSMKSDVYSFGTENSMKQMVLRTSLATWAWKLWKDERPLELLNPVLRNDYSRNEVTKCIQLGLLCVLEDPADRPTMGTIVLKLNRHSAKLPMPKQPAFVFDSRTDGRMPDKGLESDQSTTQSMPSSINEKMATEISRTMLFHFLFSGLTFTFLVTLTISFDPYFLHYCANNIGNYTANSAYERDLNTIFKQITSITKSNYGFYSKKVGEVNAMALCRADVKLDVCTGCLNETISRVKLDCPNNKEAIGWSADCTLRYSNTNLSEKLEINPQTCLYNTGSTADEYFQLRLGELLSDLRNKAASGGALLKYAAGNSSLRASERLYALVQCTPDLFEGDCNHCLDEAATNGIRRCCLKQRGCRVLSPSCNLRFETYPFVEAGAEFPPPPSPSGDRQKEEEEPNKSKRTPVLVASLSVIFGVAVVSISGFLIWKRRNNQDTEYREIQLLDLVEGRIDM</sequence>
<dbReference type="GO" id="GO:0042742">
    <property type="term" value="P:defense response to bacterium"/>
    <property type="evidence" value="ECO:0007669"/>
    <property type="project" value="UniProtKB-ARBA"/>
</dbReference>
<dbReference type="SMART" id="SM00220">
    <property type="entry name" value="S_TKc"/>
    <property type="match status" value="1"/>
</dbReference>
<evidence type="ECO:0000259" key="18">
    <source>
        <dbReference type="PROSITE" id="PS51473"/>
    </source>
</evidence>
<keyword evidence="2" id="KW-0723">Serine/threonine-protein kinase</keyword>
<dbReference type="CDD" id="cd23509">
    <property type="entry name" value="Gnk2-like"/>
    <property type="match status" value="3"/>
</dbReference>
<evidence type="ECO:0000256" key="13">
    <source>
        <dbReference type="ARBA" id="ARBA00023180"/>
    </source>
</evidence>
<evidence type="ECO:0000256" key="7">
    <source>
        <dbReference type="ARBA" id="ARBA00022741"/>
    </source>
</evidence>
<evidence type="ECO:0000256" key="16">
    <source>
        <dbReference type="SAM" id="Phobius"/>
    </source>
</evidence>
<feature type="binding site" evidence="14">
    <location>
        <position position="329"/>
    </location>
    <ligand>
        <name>ATP</name>
        <dbReference type="ChEBI" id="CHEBI:30616"/>
    </ligand>
</feature>
<keyword evidence="9 14" id="KW-0067">ATP-binding</keyword>
<dbReference type="Proteomes" id="UP000325315">
    <property type="component" value="Unassembled WGS sequence"/>
</dbReference>
<dbReference type="InterPro" id="IPR001245">
    <property type="entry name" value="Ser-Thr/Tyr_kinase_cat_dom"/>
</dbReference>
<name>A0A5B6WCF1_9ROSI</name>
<dbReference type="SUPFAM" id="SSF56112">
    <property type="entry name" value="Protein kinase-like (PK-like)"/>
    <property type="match status" value="1"/>
</dbReference>
<evidence type="ECO:0000259" key="17">
    <source>
        <dbReference type="PROSITE" id="PS50011"/>
    </source>
</evidence>
<dbReference type="GO" id="GO:0004674">
    <property type="term" value="F:protein serine/threonine kinase activity"/>
    <property type="evidence" value="ECO:0007669"/>
    <property type="project" value="UniProtKB-KW"/>
</dbReference>
<dbReference type="PANTHER" id="PTHR27002:SF1050">
    <property type="entry name" value="CYSTEINE-RICH RECEPTOR-LIKE PROTEIN KINASE 5"/>
    <property type="match status" value="1"/>
</dbReference>
<evidence type="ECO:0000256" key="9">
    <source>
        <dbReference type="ARBA" id="ARBA00022840"/>
    </source>
</evidence>
<dbReference type="InterPro" id="IPR008271">
    <property type="entry name" value="Ser/Thr_kinase_AS"/>
</dbReference>
<evidence type="ECO:0000256" key="15">
    <source>
        <dbReference type="SAM" id="MobiDB-lite"/>
    </source>
</evidence>
<feature type="transmembrane region" description="Helical" evidence="16">
    <location>
        <begin position="619"/>
        <end position="639"/>
    </location>
</feature>
<keyword evidence="4 16" id="KW-0812">Transmembrane</keyword>
<evidence type="ECO:0000256" key="5">
    <source>
        <dbReference type="ARBA" id="ARBA00022729"/>
    </source>
</evidence>
<keyword evidence="12 19" id="KW-0675">Receptor</keyword>
<evidence type="ECO:0000256" key="8">
    <source>
        <dbReference type="ARBA" id="ARBA00022777"/>
    </source>
</evidence>
<dbReference type="FunFam" id="3.30.430.20:FF:000003">
    <property type="entry name" value="Cysteine-rich RLK (RECEPTOR-like protein kinase) 10"/>
    <property type="match status" value="1"/>
</dbReference>
<dbReference type="PROSITE" id="PS00107">
    <property type="entry name" value="PROTEIN_KINASE_ATP"/>
    <property type="match status" value="1"/>
</dbReference>
<dbReference type="InterPro" id="IPR011009">
    <property type="entry name" value="Kinase-like_dom_sf"/>
</dbReference>
<dbReference type="GO" id="GO:0009751">
    <property type="term" value="P:response to salicylic acid"/>
    <property type="evidence" value="ECO:0007669"/>
    <property type="project" value="UniProtKB-ARBA"/>
</dbReference>
<feature type="compositionally biased region" description="Basic and acidic residues" evidence="15">
    <location>
        <begin position="870"/>
        <end position="880"/>
    </location>
</feature>
<dbReference type="PANTHER" id="PTHR27002">
    <property type="entry name" value="RECEPTOR-LIKE SERINE/THREONINE-PROTEIN KINASE SD1-8"/>
    <property type="match status" value="1"/>
</dbReference>
<dbReference type="FunFam" id="3.30.430.20:FF:000002">
    <property type="entry name" value="Cysteine-rich receptor-like protein kinase 10"/>
    <property type="match status" value="1"/>
</dbReference>
<feature type="region of interest" description="Disordered" evidence="15">
    <location>
        <begin position="858"/>
        <end position="882"/>
    </location>
</feature>
<keyword evidence="13" id="KW-0325">Glycoprotein</keyword>
<dbReference type="PROSITE" id="PS50011">
    <property type="entry name" value="PROTEIN_KINASE_DOM"/>
    <property type="match status" value="1"/>
</dbReference>
<proteinExistence type="predicted"/>
<dbReference type="GO" id="GO:0005886">
    <property type="term" value="C:plasma membrane"/>
    <property type="evidence" value="ECO:0007669"/>
    <property type="project" value="TreeGrafter"/>
</dbReference>
<dbReference type="Gene3D" id="1.10.510.10">
    <property type="entry name" value="Transferase(Phosphotransferase) domain 1"/>
    <property type="match status" value="1"/>
</dbReference>
<keyword evidence="20" id="KW-1185">Reference proteome</keyword>
<dbReference type="Gene3D" id="3.30.200.20">
    <property type="entry name" value="Phosphorylase Kinase, domain 1"/>
    <property type="match status" value="1"/>
</dbReference>